<dbReference type="KEGG" id="ttf:THTE_2982"/>
<dbReference type="InterPro" id="IPR011487">
    <property type="entry name" value="DUF1598"/>
</dbReference>
<evidence type="ECO:0000313" key="3">
    <source>
        <dbReference type="Proteomes" id="UP000215086"/>
    </source>
</evidence>
<accession>A0A286RHY6</accession>
<dbReference type="OrthoDB" id="233246at2"/>
<name>A0A286RHY6_9BACT</name>
<keyword evidence="3" id="KW-1185">Reference proteome</keyword>
<organism evidence="2 3">
    <name type="scientific">Thermogutta terrifontis</name>
    <dbReference type="NCBI Taxonomy" id="1331910"/>
    <lineage>
        <taxon>Bacteria</taxon>
        <taxon>Pseudomonadati</taxon>
        <taxon>Planctomycetota</taxon>
        <taxon>Planctomycetia</taxon>
        <taxon>Pirellulales</taxon>
        <taxon>Thermoguttaceae</taxon>
        <taxon>Thermogutta</taxon>
    </lineage>
</organism>
<dbReference type="RefSeq" id="WP_095415602.1">
    <property type="nucleotide sequence ID" value="NZ_CP018477.1"/>
</dbReference>
<gene>
    <name evidence="2" type="ORF">THTE_2982</name>
</gene>
<dbReference type="Proteomes" id="UP000215086">
    <property type="component" value="Chromosome"/>
</dbReference>
<evidence type="ECO:0000256" key="1">
    <source>
        <dbReference type="SAM" id="SignalP"/>
    </source>
</evidence>
<evidence type="ECO:0008006" key="4">
    <source>
        <dbReference type="Google" id="ProtNLM"/>
    </source>
</evidence>
<dbReference type="AlphaFoldDB" id="A0A286RHY6"/>
<protein>
    <recommendedName>
        <fullName evidence="4">DUF1598 domain-containing protein</fullName>
    </recommendedName>
</protein>
<evidence type="ECO:0000313" key="2">
    <source>
        <dbReference type="EMBL" id="ASV75584.1"/>
    </source>
</evidence>
<keyword evidence="1" id="KW-0732">Signal</keyword>
<feature type="signal peptide" evidence="1">
    <location>
        <begin position="1"/>
        <end position="32"/>
    </location>
</feature>
<reference evidence="2 3" key="1">
    <citation type="journal article" name="Front. Microbiol.">
        <title>Sugar Metabolism of the First Thermophilic Planctomycete Thermogutta terrifontis: Comparative Genomic and Transcriptomic Approaches.</title>
        <authorList>
            <person name="Elcheninov A.G."/>
            <person name="Menzel P."/>
            <person name="Gudbergsdottir S.R."/>
            <person name="Slesarev A.I."/>
            <person name="Kadnikov V.V."/>
            <person name="Krogh A."/>
            <person name="Bonch-Osmolovskaya E.A."/>
            <person name="Peng X."/>
            <person name="Kublanov I.V."/>
        </authorList>
    </citation>
    <scope>NUCLEOTIDE SEQUENCE [LARGE SCALE GENOMIC DNA]</scope>
    <source>
        <strain evidence="2 3">R1</strain>
    </source>
</reference>
<dbReference type="EMBL" id="CP018477">
    <property type="protein sequence ID" value="ASV75584.1"/>
    <property type="molecule type" value="Genomic_DNA"/>
</dbReference>
<dbReference type="Pfam" id="PF07643">
    <property type="entry name" value="DUF1598"/>
    <property type="match status" value="1"/>
</dbReference>
<sequence length="459" mass="49974">MIRVRGIGRRVGLLTALAALLAVGTWLGQAQAQTNNTGGAVLATRAVGGVIIDQSGVIRSASRQDLQELAKTWQQFHRDLPEELRRPSASLAISLKSLDAELARSMREGTPLPEEVCFLGGLTRIDYVLVYPDKQDIIIVGPAEPWRLHEKGYPVGTQTGKPIMLLDDLVVALRAAFQPQRTVISCSIDPTAEGIQRLNAFVRARRGNVDPVAFARALEETIGPQVVTLTGVPESTHFARVLVAADFRMKQISMGAEPAPVPGLPSFVSLVASSGFRPNNMMPRWWLAPDYEPLARDEAGLTWKFQKAAVKTMAEADLYNSQGERVKTEEAAPIYRKWAELMTTRYEELSKADPVFGQVRNCMDLATLGALIAQERLLEKAQLSLPALLGEDVVATAKLTPARHVSPTAVFARIRGGTMFVTGGVQINAWEIVSKQVNRPELAAARASLPVPSGSWFAN</sequence>
<proteinExistence type="predicted"/>
<feature type="chain" id="PRO_5012515922" description="DUF1598 domain-containing protein" evidence="1">
    <location>
        <begin position="33"/>
        <end position="459"/>
    </location>
</feature>